<protein>
    <submittedName>
        <fullName evidence="1">HeH/LEM domain protein</fullName>
    </submittedName>
</protein>
<accession>A0A481ZGW0</accession>
<reference evidence="1" key="1">
    <citation type="journal article" date="2019" name="MBio">
        <title>Virus Genomes from Deep Sea Sediments Expand the Ocean Megavirome and Support Independent Origins of Viral Gigantism.</title>
        <authorList>
            <person name="Backstrom D."/>
            <person name="Yutin N."/>
            <person name="Jorgensen S.L."/>
            <person name="Dharamshi J."/>
            <person name="Homa F."/>
            <person name="Zaremba-Niedwiedzka K."/>
            <person name="Spang A."/>
            <person name="Wolf Y.I."/>
            <person name="Koonin E.V."/>
            <person name="Ettema T.J."/>
        </authorList>
    </citation>
    <scope>NUCLEOTIDE SEQUENCE</scope>
</reference>
<dbReference type="EMBL" id="MK500608">
    <property type="protein sequence ID" value="QBK93939.1"/>
    <property type="molecule type" value="Genomic_DNA"/>
</dbReference>
<sequence length="95" mass="10855">MQSLTEGNKKYCRCLLKVAIKQSSDCLRTKAWGSGKCYNPYAVCTKSVGNQTHKCYYDYSLLSDPLIRTWFVLHNKPIPIPFNRDSAISILEGYL</sequence>
<evidence type="ECO:0000313" key="1">
    <source>
        <dbReference type="EMBL" id="QBK93939.1"/>
    </source>
</evidence>
<name>A0A481ZGW0_9VIRU</name>
<proteinExistence type="predicted"/>
<gene>
    <name evidence="1" type="ORF">LCPAC406_02530</name>
</gene>
<organism evidence="1">
    <name type="scientific">Pithovirus LCPAC406</name>
    <dbReference type="NCBI Taxonomy" id="2506599"/>
    <lineage>
        <taxon>Viruses</taxon>
        <taxon>Pithoviruses</taxon>
    </lineage>
</organism>